<dbReference type="Proteomes" id="UP000309389">
    <property type="component" value="Unassembled WGS sequence"/>
</dbReference>
<evidence type="ECO:0000313" key="2">
    <source>
        <dbReference type="Proteomes" id="UP000309389"/>
    </source>
</evidence>
<comment type="caution">
    <text evidence="1">The sequence shown here is derived from an EMBL/GenBank/DDBJ whole genome shotgun (WGS) entry which is preliminary data.</text>
</comment>
<name>A0A4T3F0M5_9SPHN</name>
<dbReference type="RefSeq" id="WP_136693504.1">
    <property type="nucleotide sequence ID" value="NZ_SSHH01000002.1"/>
</dbReference>
<dbReference type="OrthoDB" id="9803119at2"/>
<keyword evidence="2" id="KW-1185">Reference proteome</keyword>
<accession>A0A4T3F0M5</accession>
<protein>
    <submittedName>
        <fullName evidence="1">Uncharacterized protein</fullName>
    </submittedName>
</protein>
<reference evidence="1 2" key="1">
    <citation type="submission" date="2019-04" db="EMBL/GenBank/DDBJ databases">
        <title>Altererythrobacter aquimixticola sp. nov., isolated from sediment of junction between the ocean and a freshwater spring.</title>
        <authorList>
            <person name="Yoon J.-H."/>
        </authorList>
    </citation>
    <scope>NUCLEOTIDE SEQUENCE [LARGE SCALE GENOMIC DNA]</scope>
    <source>
        <strain evidence="1 2">SSKS-13</strain>
    </source>
</reference>
<evidence type="ECO:0000313" key="1">
    <source>
        <dbReference type="EMBL" id="TIX50484.1"/>
    </source>
</evidence>
<dbReference type="AlphaFoldDB" id="A0A4T3F0M5"/>
<gene>
    <name evidence="1" type="ORF">E5222_09440</name>
</gene>
<dbReference type="EMBL" id="SSHH01000002">
    <property type="protein sequence ID" value="TIX50484.1"/>
    <property type="molecule type" value="Genomic_DNA"/>
</dbReference>
<proteinExistence type="predicted"/>
<sequence>MLSADLDLQGSTTPTSTAIQRLAQSLATSFEQGRVELALFQPPDPLAWNAIAQHIPAAEMQ</sequence>
<organism evidence="1 2">
    <name type="scientific">Alteraurantiacibacter aquimixticola</name>
    <dbReference type="NCBI Taxonomy" id="2489173"/>
    <lineage>
        <taxon>Bacteria</taxon>
        <taxon>Pseudomonadati</taxon>
        <taxon>Pseudomonadota</taxon>
        <taxon>Alphaproteobacteria</taxon>
        <taxon>Sphingomonadales</taxon>
        <taxon>Erythrobacteraceae</taxon>
        <taxon>Alteraurantiacibacter</taxon>
    </lineage>
</organism>